<dbReference type="AlphaFoldDB" id="A0A066Z9B7"/>
<evidence type="ECO:0000313" key="2">
    <source>
        <dbReference type="Proteomes" id="UP000027178"/>
    </source>
</evidence>
<comment type="caution">
    <text evidence="1">The sequence shown here is derived from an EMBL/GenBank/DDBJ whole genome shotgun (WGS) entry which is preliminary data.</text>
</comment>
<accession>A0A066Z9B7</accession>
<dbReference type="EMBL" id="JNBY01000055">
    <property type="protein sequence ID" value="KDN86730.1"/>
    <property type="molecule type" value="Genomic_DNA"/>
</dbReference>
<sequence length="200" mass="21759">MLTPAAIARLRRQLLDLPELLAYAHLAILPSSNTRSGYVTGATRTAPTPARLDVLSLLGPAATDTVRDPYGDQDGLIPAAGTITAWTRIHAEEHGQQPADTNLGTQLAYLAHLLPWAAAQPWADEYAAEIADLHRRCSPLALLRPRRRLMQLPCPRCRLQALVREDGHDIECATPGCGTILRPDEYDQRATAYADALNAA</sequence>
<dbReference type="RefSeq" id="WP_035860314.1">
    <property type="nucleotide sequence ID" value="NZ_KK853997.1"/>
</dbReference>
<organism evidence="1 2">
    <name type="scientific">Kitasatospora cheerisanensis KCTC 2395</name>
    <dbReference type="NCBI Taxonomy" id="1348663"/>
    <lineage>
        <taxon>Bacteria</taxon>
        <taxon>Bacillati</taxon>
        <taxon>Actinomycetota</taxon>
        <taxon>Actinomycetes</taxon>
        <taxon>Kitasatosporales</taxon>
        <taxon>Streptomycetaceae</taxon>
        <taxon>Kitasatospora</taxon>
    </lineage>
</organism>
<dbReference type="PATRIC" id="fig|1348663.4.peg.1458"/>
<protein>
    <submittedName>
        <fullName evidence="1">Uncharacterized protein</fullName>
    </submittedName>
</protein>
<reference evidence="1 2" key="1">
    <citation type="submission" date="2014-05" db="EMBL/GenBank/DDBJ databases">
        <title>Draft Genome Sequence of Kitasatospora cheerisanensis KCTC 2395.</title>
        <authorList>
            <person name="Nam D.H."/>
        </authorList>
    </citation>
    <scope>NUCLEOTIDE SEQUENCE [LARGE SCALE GENOMIC DNA]</scope>
    <source>
        <strain evidence="1 2">KCTC 2395</strain>
    </source>
</reference>
<keyword evidence="2" id="KW-1185">Reference proteome</keyword>
<dbReference type="OrthoDB" id="3521994at2"/>
<dbReference type="eggNOG" id="ENOG5031QX7">
    <property type="taxonomic scope" value="Bacteria"/>
</dbReference>
<evidence type="ECO:0000313" key="1">
    <source>
        <dbReference type="EMBL" id="KDN86730.1"/>
    </source>
</evidence>
<name>A0A066Z9B7_9ACTN</name>
<gene>
    <name evidence="1" type="ORF">KCH_15180</name>
</gene>
<dbReference type="Proteomes" id="UP000027178">
    <property type="component" value="Unassembled WGS sequence"/>
</dbReference>
<proteinExistence type="predicted"/>
<dbReference type="HOGENOM" id="CLU_1364709_0_0_11"/>